<evidence type="ECO:0000313" key="3">
    <source>
        <dbReference type="EMBL" id="AWR98396.1"/>
    </source>
</evidence>
<dbReference type="OrthoDB" id="371918at2157"/>
<gene>
    <name evidence="3" type="ORF">DFR87_00250</name>
</gene>
<reference evidence="4" key="3">
    <citation type="submission" date="2020-03" db="EMBL/GenBank/DDBJ databases">
        <title>Sequencing and Assembly of Multiple Reported Metal-Biooxidizing Members of the Extremely Thermoacidophilic Archaeal Family Sulfolobaceae.</title>
        <authorList>
            <person name="Counts J.A."/>
            <person name="Kelly R.M."/>
        </authorList>
    </citation>
    <scope>NUCLEOTIDE SEQUENCE [LARGE SCALE GENOMIC DNA]</scope>
    <source>
        <strain evidence="4">HO1-1</strain>
    </source>
</reference>
<dbReference type="Pfam" id="PF13635">
    <property type="entry name" value="DUF4143"/>
    <property type="match status" value="1"/>
</dbReference>
<dbReference type="KEGG" id="mhk:DFR87_00250"/>
<dbReference type="GeneID" id="36833726"/>
<feature type="domain" description="AAA" evidence="1">
    <location>
        <begin position="41"/>
        <end position="173"/>
    </location>
</feature>
<dbReference type="PANTHER" id="PTHR33295:SF19">
    <property type="entry name" value="ARCHAEAL ATPASE"/>
    <property type="match status" value="1"/>
</dbReference>
<evidence type="ECO:0000313" key="4">
    <source>
        <dbReference type="Proteomes" id="UP000247586"/>
    </source>
</evidence>
<dbReference type="EMBL" id="CP029287">
    <property type="protein sequence ID" value="AWR98396.1"/>
    <property type="molecule type" value="Genomic_DNA"/>
</dbReference>
<keyword evidence="4" id="KW-1185">Reference proteome</keyword>
<dbReference type="Proteomes" id="UP000247586">
    <property type="component" value="Chromosome"/>
</dbReference>
<dbReference type="Pfam" id="PF13173">
    <property type="entry name" value="AAA_14"/>
    <property type="match status" value="1"/>
</dbReference>
<organism evidence="3 4">
    <name type="scientific">Metallosphaera hakonensis JCM 8857 = DSM 7519</name>
    <dbReference type="NCBI Taxonomy" id="1293036"/>
    <lineage>
        <taxon>Archaea</taxon>
        <taxon>Thermoproteota</taxon>
        <taxon>Thermoprotei</taxon>
        <taxon>Sulfolobales</taxon>
        <taxon>Sulfolobaceae</taxon>
        <taxon>Metallosphaera</taxon>
    </lineage>
</organism>
<reference evidence="3 4" key="1">
    <citation type="submission" date="2018-05" db="EMBL/GenBank/DDBJ databases">
        <title>Complete Genome Sequences of Extremely Thermoacidophilic, Metal-Mobilizing Type-Strain Members of the Archaeal Family Sulfolobaceae: Acidianus brierleyi DSM-1651T, Acidianus sulfidivorans DSM-18786T, Metallosphaera hakonensis DSM-7519T, and Metallosphaera prunae DSM-10039T.</title>
        <authorList>
            <person name="Counts J.A."/>
            <person name="Kelly R.M."/>
        </authorList>
    </citation>
    <scope>NUCLEOTIDE SEQUENCE [LARGE SCALE GENOMIC DNA]</scope>
    <source>
        <strain evidence="3 4">HO1-1</strain>
    </source>
</reference>
<evidence type="ECO:0000259" key="1">
    <source>
        <dbReference type="Pfam" id="PF13173"/>
    </source>
</evidence>
<dbReference type="STRING" id="1293036.GCA_001315825_02245"/>
<dbReference type="AlphaFoldDB" id="A0A2U9IQY6"/>
<evidence type="ECO:0000259" key="2">
    <source>
        <dbReference type="Pfam" id="PF13635"/>
    </source>
</evidence>
<proteinExistence type="predicted"/>
<dbReference type="InterPro" id="IPR041682">
    <property type="entry name" value="AAA_14"/>
</dbReference>
<name>A0A2U9IQY6_9CREN</name>
<accession>A0A2U9IQY6</accession>
<dbReference type="PANTHER" id="PTHR33295">
    <property type="entry name" value="ATPASE"/>
    <property type="match status" value="1"/>
</dbReference>
<sequence>MDDDELLGIMADWNYWGNFRRDWIPRDEYVNHVLDLLKGINVVALSGIRRAGKSSVAQQVIREILRRGVDPRDSLIVKLDDERLIDLNYDVLLRIIDLYFKNVKRSDSVSYVVIDEAQEVDGWERVVRGLAEKGNKVLVTGSSAKLLSSEYTTLLSGRHVEVRVFPLSLGELLVFKGVTLREKLDEVTKIQEIERGIEELMNLGGFPDVVLHMDIADQLLVSYFETVVLKDVIGRYKIRNERKLRTLAKFYITSTGSRITYNSVSKFLKIPVKTVERYSEYLEKVYILFFLNSFSWTIKVTENSPRKVYVVDNGFVRVFNPRSSRGRLFESLVAQHVYRYSLSQRMSLYYWLDSLEVDLVVAREDQAIPIQVAYDVEDQEVLEREIRALLKFREKCGGDRSLLVVYRGEERQISGINVIPARKFLLHLEDYLTFKK</sequence>
<dbReference type="InterPro" id="IPR027417">
    <property type="entry name" value="P-loop_NTPase"/>
</dbReference>
<feature type="domain" description="DUF4143" evidence="2">
    <location>
        <begin position="230"/>
        <end position="374"/>
    </location>
</feature>
<dbReference type="SUPFAM" id="SSF52540">
    <property type="entry name" value="P-loop containing nucleoside triphosphate hydrolases"/>
    <property type="match status" value="1"/>
</dbReference>
<protein>
    <submittedName>
        <fullName evidence="3">DUF4143 domain-containing protein</fullName>
    </submittedName>
</protein>
<dbReference type="RefSeq" id="WP_054837009.1">
    <property type="nucleotide sequence ID" value="NZ_BBBA01000019.1"/>
</dbReference>
<dbReference type="InterPro" id="IPR025420">
    <property type="entry name" value="DUF4143"/>
</dbReference>
<reference evidence="4" key="2">
    <citation type="submission" date="2020-03" db="EMBL/GenBank/DDBJ databases">
        <title>Complete Genome Sequences of Extremely Thermoacidophilic, Metal-Mobilizing Type-Strain Members of the Archaeal Family Sulfolobaceae: Acidianus brierleyi DSM-1651T, Acidianus sulfidivorans DSM-18786T, Metallosphaera hakonensis DSM-7519T, and Metallosphaera prunae DSM-10039T.</title>
        <authorList>
            <person name="Counts J.A."/>
            <person name="Kelly R.M."/>
        </authorList>
    </citation>
    <scope>NUCLEOTIDE SEQUENCE [LARGE SCALE GENOMIC DNA]</scope>
    <source>
        <strain evidence="4">HO1-1</strain>
    </source>
</reference>